<dbReference type="InterPro" id="IPR012338">
    <property type="entry name" value="Beta-lactam/transpept-like"/>
</dbReference>
<protein>
    <submittedName>
        <fullName evidence="2">Amide hydrolase</fullName>
    </submittedName>
</protein>
<dbReference type="GO" id="GO:0016787">
    <property type="term" value="F:hydrolase activity"/>
    <property type="evidence" value="ECO:0007669"/>
    <property type="project" value="UniProtKB-KW"/>
</dbReference>
<dbReference type="Pfam" id="PF00144">
    <property type="entry name" value="Beta-lactamase"/>
    <property type="match status" value="1"/>
</dbReference>
<proteinExistence type="predicted"/>
<evidence type="ECO:0000313" key="3">
    <source>
        <dbReference type="Proteomes" id="UP000247536"/>
    </source>
</evidence>
<sequence length="359" mass="40082">MPVSAPLERQLRLNRDDFPAKEWVRVDAPEEHDFSADVRAKVDTMLEGMPTTSFMAVAGGRALYTYGDVSEVSYLASTRKSILSMLFGKAVAEGKIDLDLTMADLKIDEDHGLLPIEKTATLRDLLVSSSGVYHQPGSPGSNTKNIPERGSKKPGSYFHYNNWDFNVLGAAFEQLTGRSVFKAFEEDFAGPMGLQDFDPSRQRMMGYEGASRYLAYHFFLSGRDMARLGLAMVRNGRWRDNQIVPADWVAESTRIHVPADRMNESEKSRVAGYSYLWWIPVVTEKTPEWEGAFVAAGHFGQFILGMPALDMVFVNRRAIPDDLAIARNDGSFKEELPAVTMEAFLSVADEFIAAKLGKR</sequence>
<dbReference type="InterPro" id="IPR050789">
    <property type="entry name" value="Diverse_Enzym_Activities"/>
</dbReference>
<organism evidence="2 3">
    <name type="scientific">Rhizobium wuzhouense</name>
    <dbReference type="NCBI Taxonomy" id="1986026"/>
    <lineage>
        <taxon>Bacteria</taxon>
        <taxon>Pseudomonadati</taxon>
        <taxon>Pseudomonadota</taxon>
        <taxon>Alphaproteobacteria</taxon>
        <taxon>Hyphomicrobiales</taxon>
        <taxon>Rhizobiaceae</taxon>
        <taxon>Rhizobium/Agrobacterium group</taxon>
        <taxon>Rhizobium</taxon>
    </lineage>
</organism>
<comment type="caution">
    <text evidence="2">The sequence shown here is derived from an EMBL/GenBank/DDBJ whole genome shotgun (WGS) entry which is preliminary data.</text>
</comment>
<feature type="domain" description="Beta-lactamase-related" evidence="1">
    <location>
        <begin position="39"/>
        <end position="314"/>
    </location>
</feature>
<dbReference type="Gene3D" id="3.40.710.10">
    <property type="entry name" value="DD-peptidase/beta-lactamase superfamily"/>
    <property type="match status" value="1"/>
</dbReference>
<keyword evidence="3" id="KW-1185">Reference proteome</keyword>
<evidence type="ECO:0000259" key="1">
    <source>
        <dbReference type="Pfam" id="PF00144"/>
    </source>
</evidence>
<dbReference type="PANTHER" id="PTHR43283:SF7">
    <property type="entry name" value="BETA-LACTAMASE-RELATED DOMAIN-CONTAINING PROTEIN"/>
    <property type="match status" value="1"/>
</dbReference>
<reference evidence="2 3" key="1">
    <citation type="submission" date="2018-06" db="EMBL/GenBank/DDBJ databases">
        <title>Rhizobium wuzhouense sp. nov., isolated from roots of Oryza officinalis.</title>
        <authorList>
            <person name="Yuan T."/>
        </authorList>
    </citation>
    <scope>NUCLEOTIDE SEQUENCE [LARGE SCALE GENOMIC DNA]</scope>
    <source>
        <strain evidence="2 3">W44</strain>
    </source>
</reference>
<dbReference type="SUPFAM" id="SSF56601">
    <property type="entry name" value="beta-lactamase/transpeptidase-like"/>
    <property type="match status" value="1"/>
</dbReference>
<accession>A0ABX5NQU1</accession>
<dbReference type="InterPro" id="IPR001466">
    <property type="entry name" value="Beta-lactam-related"/>
</dbReference>
<dbReference type="RefSeq" id="WP_110792754.1">
    <property type="nucleotide sequence ID" value="NZ_QJRY01000006.1"/>
</dbReference>
<dbReference type="Proteomes" id="UP000247536">
    <property type="component" value="Unassembled WGS sequence"/>
</dbReference>
<gene>
    <name evidence="2" type="ORF">DMY87_16545</name>
</gene>
<dbReference type="PANTHER" id="PTHR43283">
    <property type="entry name" value="BETA-LACTAMASE-RELATED"/>
    <property type="match status" value="1"/>
</dbReference>
<dbReference type="EMBL" id="QJRY01000006">
    <property type="protein sequence ID" value="PYB71807.1"/>
    <property type="molecule type" value="Genomic_DNA"/>
</dbReference>
<name>A0ABX5NQU1_9HYPH</name>
<keyword evidence="2" id="KW-0378">Hydrolase</keyword>
<evidence type="ECO:0000313" key="2">
    <source>
        <dbReference type="EMBL" id="PYB71807.1"/>
    </source>
</evidence>